<protein>
    <recommendedName>
        <fullName evidence="9">Holliday junction branch migration complex subunit RuvB</fullName>
        <ecNumber evidence="9">3.6.4.-</ecNumber>
    </recommendedName>
</protein>
<feature type="binding site" evidence="9">
    <location>
        <position position="51"/>
    </location>
    <ligand>
        <name>Mg(2+)</name>
        <dbReference type="ChEBI" id="CHEBI:18420"/>
    </ligand>
</feature>
<gene>
    <name evidence="9" type="primary">ruvB</name>
    <name evidence="11" type="ORF">DA803_01025</name>
</gene>
<dbReference type="InterPro" id="IPR004605">
    <property type="entry name" value="DNA_helicase_Holl-junc_RuvB"/>
</dbReference>
<keyword evidence="3 9" id="KW-0227">DNA damage</keyword>
<feature type="binding site" evidence="9">
    <location>
        <position position="52"/>
    </location>
    <ligand>
        <name>ATP</name>
        <dbReference type="ChEBI" id="CHEBI:30616"/>
    </ligand>
</feature>
<dbReference type="NCBIfam" id="NF000868">
    <property type="entry name" value="PRK00080.1"/>
    <property type="match status" value="1"/>
</dbReference>
<comment type="function">
    <text evidence="9">The RuvA-RuvB-RuvC complex processes Holliday junction (HJ) DNA during genetic recombination and DNA repair, while the RuvA-RuvB complex plays an important role in the rescue of blocked DNA replication forks via replication fork reversal (RFR). RuvA specifically binds to HJ cruciform DNA, conferring on it an open structure. The RuvB hexamer acts as an ATP-dependent pump, pulling dsDNA into and through the RuvAB complex. RuvB forms 2 homohexamers on either side of HJ DNA bound by 1 or 2 RuvA tetramers; 4 subunits per hexamer contact DNA at a time. Coordinated motions by a converter formed by DNA-disengaged RuvB subunits stimulates ATP hydrolysis and nucleotide exchange. Immobilization of the converter enables RuvB to convert the ATP-contained energy into a lever motion, pulling 2 nucleotides of DNA out of the RuvA tetramer per ATP hydrolyzed, thus driving DNA branch migration. The RuvB motors rotate together with the DNA substrate, which together with the progressing nucleotide cycle form the mechanistic basis for DNA recombination by continuous HJ branch migration. Branch migration allows RuvC to scan DNA until it finds its consensus sequence, where it cleaves and resolves cruciform DNA.</text>
</comment>
<dbReference type="Pfam" id="PF05491">
    <property type="entry name" value="WHD_RuvB"/>
    <property type="match status" value="1"/>
</dbReference>
<evidence type="ECO:0000313" key="12">
    <source>
        <dbReference type="Proteomes" id="UP000252477"/>
    </source>
</evidence>
<dbReference type="InterPro" id="IPR003593">
    <property type="entry name" value="AAA+_ATPase"/>
</dbReference>
<dbReference type="NCBIfam" id="TIGR00635">
    <property type="entry name" value="ruvB"/>
    <property type="match status" value="1"/>
</dbReference>
<sequence>MKQEFRVDSFDRFIGQNKITSILKIMISSANEQQSMIDHILFYGPPGLGKTSLAKIIANEFKTNIVYVQGPMIEKKSDVLTIFSSIQENDIIFIDEIHAMNKNVEELFYSAMEDFAIDIALGVDGNKKIMRLKLKKFSLIAATTKFNLLSKPLKDRFGYIGKLQPYSNKEIEKIINQSTAANSIKIDKESIEYIAKHSRQTPRIANNLLKRVNDFCIYEKQKKITIDTVKSAFEYLDIYLYGLYLPQIEYLKALNKTFYNRYASLDSISSIIKDDRSSILNEIEPLLLIYKLIEKSSRGRRITNEGIKYLEEQKLI</sequence>
<feature type="binding site" evidence="9">
    <location>
        <position position="47"/>
    </location>
    <ligand>
        <name>ATP</name>
        <dbReference type="ChEBI" id="CHEBI:30616"/>
    </ligand>
</feature>
<dbReference type="Gene3D" id="1.10.8.60">
    <property type="match status" value="1"/>
</dbReference>
<keyword evidence="12" id="KW-1185">Reference proteome</keyword>
<dbReference type="Pfam" id="PF05496">
    <property type="entry name" value="RuvB_N"/>
    <property type="match status" value="1"/>
</dbReference>
<evidence type="ECO:0000256" key="8">
    <source>
        <dbReference type="ARBA" id="ARBA00023204"/>
    </source>
</evidence>
<dbReference type="GO" id="GO:0000400">
    <property type="term" value="F:four-way junction DNA binding"/>
    <property type="evidence" value="ECO:0007669"/>
    <property type="project" value="UniProtKB-UniRule"/>
</dbReference>
<dbReference type="InterPro" id="IPR036390">
    <property type="entry name" value="WH_DNA-bd_sf"/>
</dbReference>
<feature type="binding site" evidence="9">
    <location>
        <position position="203"/>
    </location>
    <ligand>
        <name>ATP</name>
        <dbReference type="ChEBI" id="CHEBI:30616"/>
    </ligand>
</feature>
<dbReference type="GO" id="GO:0016887">
    <property type="term" value="F:ATP hydrolysis activity"/>
    <property type="evidence" value="ECO:0007669"/>
    <property type="project" value="RHEA"/>
</dbReference>
<comment type="similarity">
    <text evidence="9">Belongs to the RuvB family.</text>
</comment>
<keyword evidence="5 9" id="KW-0067">ATP-binding</keyword>
<comment type="caution">
    <text evidence="9">Lacks conserved residue(s) required for the propagation of feature annotation.</text>
</comment>
<comment type="subunit">
    <text evidence="9">Homohexamer. Forms an RuvA(8)-RuvB(12)-Holliday junction (HJ) complex. HJ DNA is sandwiched between 2 RuvA tetramers; dsDNA enters through RuvA and exits via RuvB. An RuvB hexamer assembles on each DNA strand where it exits the tetramer. Each RuvB hexamer is contacted by two RuvA subunits (via domain III) on 2 adjacent RuvB subunits; this complex drives branch migration. In the full resolvosome a probable DNA-RuvA(4)-RuvB(12)-RuvC(2) complex forms which resolves the HJ.</text>
</comment>
<keyword evidence="7 9" id="KW-0233">DNA recombination</keyword>
<dbReference type="Pfam" id="PF17864">
    <property type="entry name" value="AAA_lid_4"/>
    <property type="match status" value="1"/>
</dbReference>
<accession>A0A2Z5IQD1</accession>
<dbReference type="GO" id="GO:0005524">
    <property type="term" value="F:ATP binding"/>
    <property type="evidence" value="ECO:0007669"/>
    <property type="project" value="UniProtKB-UniRule"/>
</dbReference>
<dbReference type="GO" id="GO:0006310">
    <property type="term" value="P:DNA recombination"/>
    <property type="evidence" value="ECO:0007669"/>
    <property type="project" value="UniProtKB-UniRule"/>
</dbReference>
<feature type="binding site" evidence="9">
    <location>
        <position position="300"/>
    </location>
    <ligand>
        <name>DNA</name>
        <dbReference type="ChEBI" id="CHEBI:16991"/>
    </ligand>
</feature>
<evidence type="ECO:0000256" key="6">
    <source>
        <dbReference type="ARBA" id="ARBA00023125"/>
    </source>
</evidence>
<dbReference type="GO" id="GO:0006281">
    <property type="term" value="P:DNA repair"/>
    <property type="evidence" value="ECO:0007669"/>
    <property type="project" value="UniProtKB-UniRule"/>
</dbReference>
<dbReference type="KEGG" id="mpho:DA803_01025"/>
<keyword evidence="8 9" id="KW-0234">DNA repair</keyword>
<evidence type="ECO:0000259" key="10">
    <source>
        <dbReference type="SMART" id="SM00382"/>
    </source>
</evidence>
<keyword evidence="11" id="KW-0347">Helicase</keyword>
<evidence type="ECO:0000256" key="1">
    <source>
        <dbReference type="ARBA" id="ARBA00022490"/>
    </source>
</evidence>
<comment type="subcellular location">
    <subcellularLocation>
        <location evidence="9">Cytoplasm</location>
    </subcellularLocation>
</comment>
<comment type="catalytic activity">
    <reaction evidence="9">
        <text>ATP + H2O = ADP + phosphate + H(+)</text>
        <dbReference type="Rhea" id="RHEA:13065"/>
        <dbReference type="ChEBI" id="CHEBI:15377"/>
        <dbReference type="ChEBI" id="CHEBI:15378"/>
        <dbReference type="ChEBI" id="CHEBI:30616"/>
        <dbReference type="ChEBI" id="CHEBI:43474"/>
        <dbReference type="ChEBI" id="CHEBI:456216"/>
    </reaction>
</comment>
<dbReference type="InterPro" id="IPR008823">
    <property type="entry name" value="RuvB_wg_C"/>
</dbReference>
<feature type="domain" description="AAA+ ATPase" evidence="10">
    <location>
        <begin position="36"/>
        <end position="167"/>
    </location>
</feature>
<evidence type="ECO:0000256" key="3">
    <source>
        <dbReference type="ARBA" id="ARBA00022763"/>
    </source>
</evidence>
<evidence type="ECO:0000256" key="7">
    <source>
        <dbReference type="ARBA" id="ARBA00023172"/>
    </source>
</evidence>
<dbReference type="SUPFAM" id="SSF46785">
    <property type="entry name" value="Winged helix' DNA-binding domain"/>
    <property type="match status" value="1"/>
</dbReference>
<name>A0A2Z5IQD1_9BACT</name>
<dbReference type="CDD" id="cd00009">
    <property type="entry name" value="AAA"/>
    <property type="match status" value="1"/>
</dbReference>
<feature type="binding site" evidence="9">
    <location>
        <position position="166"/>
    </location>
    <ligand>
        <name>ATP</name>
        <dbReference type="ChEBI" id="CHEBI:30616"/>
    </ligand>
</feature>
<reference evidence="11 12" key="1">
    <citation type="submission" date="2018-05" db="EMBL/GenBank/DDBJ databases">
        <title>Annotation of the Mycoplasma phocidae genome.</title>
        <authorList>
            <person name="Brown D.R."/>
            <person name="Kutish G.F."/>
            <person name="Frasca S.Jr."/>
        </authorList>
    </citation>
    <scope>NUCLEOTIDE SEQUENCE [LARGE SCALE GENOMIC DNA]</scope>
    <source>
        <strain evidence="11 12">105</strain>
    </source>
</reference>
<feature type="binding site" evidence="9">
    <location>
        <position position="295"/>
    </location>
    <ligand>
        <name>DNA</name>
        <dbReference type="ChEBI" id="CHEBI:16991"/>
    </ligand>
</feature>
<evidence type="ECO:0000256" key="5">
    <source>
        <dbReference type="ARBA" id="ARBA00022840"/>
    </source>
</evidence>
<evidence type="ECO:0000256" key="2">
    <source>
        <dbReference type="ARBA" id="ARBA00022741"/>
    </source>
</evidence>
<proteinExistence type="inferred from homology"/>
<feature type="binding site" evidence="9">
    <location>
        <position position="276"/>
    </location>
    <ligand>
        <name>DNA</name>
        <dbReference type="ChEBI" id="CHEBI:16991"/>
    </ligand>
</feature>
<feature type="binding site" evidence="9">
    <location>
        <position position="51"/>
    </location>
    <ligand>
        <name>ATP</name>
        <dbReference type="ChEBI" id="CHEBI:30616"/>
    </ligand>
</feature>
<dbReference type="PANTHER" id="PTHR42848:SF1">
    <property type="entry name" value="HOLLIDAY JUNCTION BRANCH MIGRATION COMPLEX SUBUNIT RUVB"/>
    <property type="match status" value="1"/>
</dbReference>
<dbReference type="EC" id="3.6.4.-" evidence="9"/>
<evidence type="ECO:0000256" key="4">
    <source>
        <dbReference type="ARBA" id="ARBA00022801"/>
    </source>
</evidence>
<dbReference type="PANTHER" id="PTHR42848">
    <property type="match status" value="1"/>
</dbReference>
<dbReference type="RefSeq" id="WP_114190788.1">
    <property type="nucleotide sequence ID" value="NZ_CP029295.1"/>
</dbReference>
<dbReference type="InterPro" id="IPR036388">
    <property type="entry name" value="WH-like_DNA-bd_sf"/>
</dbReference>
<keyword evidence="6 9" id="KW-0238">DNA-binding</keyword>
<comment type="domain">
    <text evidence="9">Has 3 domains, the large (RuvB-L) and small ATPase (RuvB-S) domains and the C-terminal head (RuvB-H) domain. The head domain binds DNA, while the ATPase domains jointly bind ATP, ADP or are empty depending on the state of the subunit in the translocation cycle. During a single DNA translocation step the structure of each domain remains the same, but their relative positions change.</text>
</comment>
<keyword evidence="1 9" id="KW-0963">Cytoplasm</keyword>
<dbReference type="Proteomes" id="UP000252477">
    <property type="component" value="Chromosome"/>
</dbReference>
<keyword evidence="2 9" id="KW-0547">Nucleotide-binding</keyword>
<feature type="region of interest" description="Head domain (RuvB-H)" evidence="9">
    <location>
        <begin position="240"/>
        <end position="316"/>
    </location>
</feature>
<keyword evidence="4 9" id="KW-0378">Hydrolase</keyword>
<dbReference type="GO" id="GO:0048476">
    <property type="term" value="C:Holliday junction resolvase complex"/>
    <property type="evidence" value="ECO:0007669"/>
    <property type="project" value="UniProtKB-UniRule"/>
</dbReference>
<dbReference type="SUPFAM" id="SSF52540">
    <property type="entry name" value="P-loop containing nucleoside triphosphate hydrolases"/>
    <property type="match status" value="1"/>
</dbReference>
<dbReference type="InterPro" id="IPR041445">
    <property type="entry name" value="AAA_lid_4"/>
</dbReference>
<feature type="binding site" evidence="9">
    <location>
        <position position="6"/>
    </location>
    <ligand>
        <name>ATP</name>
        <dbReference type="ChEBI" id="CHEBI:30616"/>
    </ligand>
</feature>
<feature type="binding site" evidence="9">
    <location>
        <position position="50"/>
    </location>
    <ligand>
        <name>ATP</name>
        <dbReference type="ChEBI" id="CHEBI:30616"/>
    </ligand>
</feature>
<dbReference type="EMBL" id="CP029295">
    <property type="protein sequence ID" value="AXE60674.1"/>
    <property type="molecule type" value="Genomic_DNA"/>
</dbReference>
<evidence type="ECO:0000313" key="11">
    <source>
        <dbReference type="EMBL" id="AXE60674.1"/>
    </source>
</evidence>
<feature type="binding site" evidence="9">
    <location>
        <position position="156"/>
    </location>
    <ligand>
        <name>ATP</name>
        <dbReference type="ChEBI" id="CHEBI:30616"/>
    </ligand>
</feature>
<dbReference type="GO" id="GO:0009378">
    <property type="term" value="F:four-way junction helicase activity"/>
    <property type="evidence" value="ECO:0007669"/>
    <property type="project" value="InterPro"/>
</dbReference>
<dbReference type="GO" id="GO:0005737">
    <property type="term" value="C:cytoplasm"/>
    <property type="evidence" value="ECO:0007669"/>
    <property type="project" value="UniProtKB-SubCell"/>
</dbReference>
<dbReference type="OrthoDB" id="9804478at2"/>
<dbReference type="Gene3D" id="1.10.10.10">
    <property type="entry name" value="Winged helix-like DNA-binding domain superfamily/Winged helix DNA-binding domain"/>
    <property type="match status" value="1"/>
</dbReference>
<dbReference type="InterPro" id="IPR027417">
    <property type="entry name" value="P-loop_NTPase"/>
</dbReference>
<evidence type="ECO:0000256" key="9">
    <source>
        <dbReference type="HAMAP-Rule" id="MF_00016"/>
    </source>
</evidence>
<dbReference type="HAMAP" id="MF_00016">
    <property type="entry name" value="DNA_HJ_migration_RuvB"/>
    <property type="match status" value="1"/>
</dbReference>
<dbReference type="SMART" id="SM00382">
    <property type="entry name" value="AAA"/>
    <property type="match status" value="1"/>
</dbReference>
<dbReference type="InterPro" id="IPR008824">
    <property type="entry name" value="RuvB-like_N"/>
</dbReference>
<organism evidence="11 12">
    <name type="scientific">[Mycoplasma] phocae</name>
    <dbReference type="NCBI Taxonomy" id="142651"/>
    <lineage>
        <taxon>Bacteria</taxon>
        <taxon>Bacillati</taxon>
        <taxon>Mycoplasmatota</taxon>
        <taxon>Mycoplasmoidales</taxon>
        <taxon>Metamycoplasmataceae</taxon>
        <taxon>Metamycoplasma</taxon>
    </lineage>
</organism>
<feature type="binding site" evidence="9">
    <location>
        <begin position="113"/>
        <end position="115"/>
    </location>
    <ligand>
        <name>ATP</name>
        <dbReference type="ChEBI" id="CHEBI:30616"/>
    </ligand>
</feature>
<dbReference type="Gene3D" id="3.40.50.300">
    <property type="entry name" value="P-loop containing nucleotide triphosphate hydrolases"/>
    <property type="match status" value="1"/>
</dbReference>
<dbReference type="AlphaFoldDB" id="A0A2Z5IQD1"/>
<feature type="region of interest" description="Small ATPAse domain (RuvB-S)" evidence="9">
    <location>
        <begin position="167"/>
        <end position="237"/>
    </location>
</feature>